<dbReference type="AlphaFoldDB" id="A0AAE3A3G6"/>
<name>A0AAE3A3G6_9FIRM</name>
<proteinExistence type="predicted"/>
<sequence length="186" mass="21242">MMRNKKLRTVFCGILIFLLVFALFCLGDYGIRYYHTPIKKDYDYTGTGMLVSLTEPDTFEQVSVEIHGKALHYLWGNQEDAIAGNVWMNGERLFVEGADDMGFYAPFIDEEPYYSCLTESVTNIPGNMFLISRDLKTVFCGVLMDGKEFLLIIPAENKSDADRTLKSGLEQSQPLSRWLSDYPLFL</sequence>
<organism evidence="1 2">
    <name type="scientific">Waltera acetigignens</name>
    <dbReference type="NCBI Taxonomy" id="2981769"/>
    <lineage>
        <taxon>Bacteria</taxon>
        <taxon>Bacillati</taxon>
        <taxon>Bacillota</taxon>
        <taxon>Clostridia</taxon>
        <taxon>Lachnospirales</taxon>
        <taxon>Lachnospiraceae</taxon>
        <taxon>Waltera</taxon>
    </lineage>
</organism>
<evidence type="ECO:0000313" key="1">
    <source>
        <dbReference type="EMBL" id="MCC2119751.1"/>
    </source>
</evidence>
<protein>
    <submittedName>
        <fullName evidence="1">Uncharacterized protein</fullName>
    </submittedName>
</protein>
<gene>
    <name evidence="1" type="ORF">LKD75_09160</name>
</gene>
<dbReference type="RefSeq" id="WP_176865781.1">
    <property type="nucleotide sequence ID" value="NZ_JAJEPV010000019.1"/>
</dbReference>
<dbReference type="EMBL" id="JAJEPV010000019">
    <property type="protein sequence ID" value="MCC2119751.1"/>
    <property type="molecule type" value="Genomic_DNA"/>
</dbReference>
<reference evidence="1 2" key="1">
    <citation type="submission" date="2021-10" db="EMBL/GenBank/DDBJ databases">
        <title>Anaerobic single-cell dispensing facilitates the cultivation of human gut bacteria.</title>
        <authorList>
            <person name="Afrizal A."/>
        </authorList>
    </citation>
    <scope>NUCLEOTIDE SEQUENCE [LARGE SCALE GENOMIC DNA]</scope>
    <source>
        <strain evidence="1 2">CLA-AA-H273</strain>
    </source>
</reference>
<keyword evidence="2" id="KW-1185">Reference proteome</keyword>
<accession>A0AAE3A3G6</accession>
<evidence type="ECO:0000313" key="2">
    <source>
        <dbReference type="Proteomes" id="UP001197795"/>
    </source>
</evidence>
<comment type="caution">
    <text evidence="1">The sequence shown here is derived from an EMBL/GenBank/DDBJ whole genome shotgun (WGS) entry which is preliminary data.</text>
</comment>
<dbReference type="Proteomes" id="UP001197795">
    <property type="component" value="Unassembled WGS sequence"/>
</dbReference>